<dbReference type="AlphaFoldDB" id="A0A2C9WKR9"/>
<accession>A0A2C9WKR9</accession>
<proteinExistence type="predicted"/>
<sequence>MEYCLPIMDMINWMHSHPGCKSFRISRSTLLFRWLKQMGQIRTLMLETIGPQKARSATLAIGGWSPKNANRGYHVPLLTIVKNKAIENIMNYKNQAIKATQSQKKTPKPSRLTHRKTIMDVGSRCYRRPSLYNQLKTSLPTFEEISPKENYNNEREESLVRA</sequence>
<evidence type="ECO:0000313" key="1">
    <source>
        <dbReference type="EMBL" id="OAY59888.1"/>
    </source>
</evidence>
<protein>
    <submittedName>
        <fullName evidence="1">Uncharacterized protein</fullName>
    </submittedName>
</protein>
<gene>
    <name evidence="1" type="ORF">MANES_01G068300</name>
</gene>
<reference evidence="1" key="1">
    <citation type="submission" date="2016-02" db="EMBL/GenBank/DDBJ databases">
        <title>WGS assembly of Manihot esculenta.</title>
        <authorList>
            <person name="Bredeson J.V."/>
            <person name="Prochnik S.E."/>
            <person name="Lyons J.B."/>
            <person name="Schmutz J."/>
            <person name="Grimwood J."/>
            <person name="Vrebalov J."/>
            <person name="Bart R.S."/>
            <person name="Amuge T."/>
            <person name="Ferguson M.E."/>
            <person name="Green R."/>
            <person name="Putnam N."/>
            <person name="Stites J."/>
            <person name="Rounsley S."/>
            <person name="Rokhsar D.S."/>
        </authorList>
    </citation>
    <scope>NUCLEOTIDE SEQUENCE [LARGE SCALE GENOMIC DNA]</scope>
    <source>
        <tissue evidence="1">Leaf</tissue>
    </source>
</reference>
<dbReference type="EMBL" id="CM004387">
    <property type="protein sequence ID" value="OAY59888.1"/>
    <property type="molecule type" value="Genomic_DNA"/>
</dbReference>
<name>A0A2C9WKR9_MANES</name>
<organism evidence="1">
    <name type="scientific">Manihot esculenta</name>
    <name type="common">Cassava</name>
    <name type="synonym">Jatropha manihot</name>
    <dbReference type="NCBI Taxonomy" id="3983"/>
    <lineage>
        <taxon>Eukaryota</taxon>
        <taxon>Viridiplantae</taxon>
        <taxon>Streptophyta</taxon>
        <taxon>Embryophyta</taxon>
        <taxon>Tracheophyta</taxon>
        <taxon>Spermatophyta</taxon>
        <taxon>Magnoliopsida</taxon>
        <taxon>eudicotyledons</taxon>
        <taxon>Gunneridae</taxon>
        <taxon>Pentapetalae</taxon>
        <taxon>rosids</taxon>
        <taxon>fabids</taxon>
        <taxon>Malpighiales</taxon>
        <taxon>Euphorbiaceae</taxon>
        <taxon>Crotonoideae</taxon>
        <taxon>Manihoteae</taxon>
        <taxon>Manihot</taxon>
    </lineage>
</organism>